<organism evidence="1 2">
    <name type="scientific">Halobacillus dabanensis</name>
    <dbReference type="NCBI Taxonomy" id="240302"/>
    <lineage>
        <taxon>Bacteria</taxon>
        <taxon>Bacillati</taxon>
        <taxon>Bacillota</taxon>
        <taxon>Bacilli</taxon>
        <taxon>Bacillales</taxon>
        <taxon>Bacillaceae</taxon>
        <taxon>Halobacillus</taxon>
    </lineage>
</organism>
<gene>
    <name evidence="1" type="ORF">SAMN04487936_105134</name>
</gene>
<sequence>MTIQFFIFTITVAKNKKQTYPPVPGYKPSVQEEWLDRKSAFSRYM</sequence>
<dbReference type="EMBL" id="FOSB01000005">
    <property type="protein sequence ID" value="SFJ90221.1"/>
    <property type="molecule type" value="Genomic_DNA"/>
</dbReference>
<dbReference type="RefSeq" id="WP_167360064.1">
    <property type="nucleotide sequence ID" value="NZ_FOSB01000005.1"/>
</dbReference>
<dbReference type="AlphaFoldDB" id="A0A1I3V7Z1"/>
<proteinExistence type="predicted"/>
<keyword evidence="2" id="KW-1185">Reference proteome</keyword>
<dbReference type="Proteomes" id="UP000183557">
    <property type="component" value="Unassembled WGS sequence"/>
</dbReference>
<reference evidence="2" key="1">
    <citation type="submission" date="2016-10" db="EMBL/GenBank/DDBJ databases">
        <authorList>
            <person name="Varghese N."/>
            <person name="Submissions S."/>
        </authorList>
    </citation>
    <scope>NUCLEOTIDE SEQUENCE [LARGE SCALE GENOMIC DNA]</scope>
    <source>
        <strain evidence="2">CGMCC 1.3704</strain>
    </source>
</reference>
<accession>A0A1I3V7Z1</accession>
<evidence type="ECO:0000313" key="1">
    <source>
        <dbReference type="EMBL" id="SFJ90221.1"/>
    </source>
</evidence>
<name>A0A1I3V7Z1_HALDA</name>
<protein>
    <submittedName>
        <fullName evidence="1">Uncharacterized protein</fullName>
    </submittedName>
</protein>
<evidence type="ECO:0000313" key="2">
    <source>
        <dbReference type="Proteomes" id="UP000183557"/>
    </source>
</evidence>